<sequence>MTTAEHLALLRRIDECYRALNGNGLYCPEDVEDRYLWLDQAAPYSILAHGSTSDPVFIYANQCALRCFKYSHEEMLQLPSRLSASPADRAERQKLLDIVTRDGIAKNYTGPRVDKQGNTFTIYDGEVWQLGYNSDNVWGQAALFWPVPRKNTLYTQ</sequence>
<dbReference type="RefSeq" id="WP_168363416.1">
    <property type="nucleotide sequence ID" value="NZ_CP033622.1"/>
</dbReference>
<accession>A0AAE6Z2S9</accession>
<evidence type="ECO:0000259" key="1">
    <source>
        <dbReference type="Pfam" id="PF08670"/>
    </source>
</evidence>
<dbReference type="SUPFAM" id="SSF55785">
    <property type="entry name" value="PYP-like sensor domain (PAS domain)"/>
    <property type="match status" value="1"/>
</dbReference>
<dbReference type="Proteomes" id="UP000500801">
    <property type="component" value="Chromosome"/>
</dbReference>
<organism evidence="2 3">
    <name type="scientific">Dickeya zeae</name>
    <dbReference type="NCBI Taxonomy" id="204042"/>
    <lineage>
        <taxon>Bacteria</taxon>
        <taxon>Pseudomonadati</taxon>
        <taxon>Pseudomonadota</taxon>
        <taxon>Gammaproteobacteria</taxon>
        <taxon>Enterobacterales</taxon>
        <taxon>Pectobacteriaceae</taxon>
        <taxon>Dickeya</taxon>
    </lineage>
</organism>
<dbReference type="Gene3D" id="3.30.450.20">
    <property type="entry name" value="PAS domain"/>
    <property type="match status" value="1"/>
</dbReference>
<gene>
    <name evidence="2" type="ORF">DWG24_17285</name>
</gene>
<dbReference type="AlphaFoldDB" id="A0AAE6Z2S9"/>
<dbReference type="InterPro" id="IPR035965">
    <property type="entry name" value="PAS-like_dom_sf"/>
</dbReference>
<feature type="domain" description="MEKHLA" evidence="1">
    <location>
        <begin position="10"/>
        <end position="144"/>
    </location>
</feature>
<reference evidence="2 3" key="1">
    <citation type="submission" date="2018-11" db="EMBL/GenBank/DDBJ databases">
        <title>Complete genome sequence of Dickeya zeae strain CE1 infecting Canna edulis Ker-Gawl. in China.</title>
        <authorList>
            <person name="Zhang J."/>
            <person name="Lin B."/>
            <person name="Shen H."/>
            <person name="Jiang S."/>
            <person name="Pu X."/>
            <person name="Sun D."/>
        </authorList>
    </citation>
    <scope>NUCLEOTIDE SEQUENCE [LARGE SCALE GENOMIC DNA]</scope>
    <source>
        <strain evidence="2 3">CE1</strain>
    </source>
</reference>
<dbReference type="Pfam" id="PF08670">
    <property type="entry name" value="MEKHLA"/>
    <property type="match status" value="1"/>
</dbReference>
<name>A0AAE6Z2S9_9GAMM</name>
<dbReference type="EMBL" id="CP033622">
    <property type="protein sequence ID" value="QIZ52375.1"/>
    <property type="molecule type" value="Genomic_DNA"/>
</dbReference>
<evidence type="ECO:0000313" key="3">
    <source>
        <dbReference type="Proteomes" id="UP000500801"/>
    </source>
</evidence>
<protein>
    <submittedName>
        <fullName evidence="2">MEKHLA domain-containing protein</fullName>
    </submittedName>
</protein>
<proteinExistence type="predicted"/>
<dbReference type="InterPro" id="IPR013978">
    <property type="entry name" value="MEKHLA"/>
</dbReference>
<evidence type="ECO:0000313" key="2">
    <source>
        <dbReference type="EMBL" id="QIZ52375.1"/>
    </source>
</evidence>